<dbReference type="AlphaFoldDB" id="A0A3M7SU23"/>
<comment type="caution">
    <text evidence="1">The sequence shown here is derived from an EMBL/GenBank/DDBJ whole genome shotgun (WGS) entry which is preliminary data.</text>
</comment>
<sequence length="107" mass="12953">MFVNKFCMCVLCRIGQKSLSQSQMPLKKNLNVDVEHLIFRKKLIFVVYEYNSDQTNQIKYYFVYIFCMRYLIKFHSKDKNKKYSHLMNSNEKLKNLFGLIKTLTTKF</sequence>
<protein>
    <submittedName>
        <fullName evidence="1">Uncharacterized protein</fullName>
    </submittedName>
</protein>
<evidence type="ECO:0000313" key="2">
    <source>
        <dbReference type="Proteomes" id="UP000276133"/>
    </source>
</evidence>
<dbReference type="EMBL" id="REGN01000790">
    <property type="protein sequence ID" value="RNA39100.1"/>
    <property type="molecule type" value="Genomic_DNA"/>
</dbReference>
<name>A0A3M7SU23_BRAPC</name>
<organism evidence="1 2">
    <name type="scientific">Brachionus plicatilis</name>
    <name type="common">Marine rotifer</name>
    <name type="synonym">Brachionus muelleri</name>
    <dbReference type="NCBI Taxonomy" id="10195"/>
    <lineage>
        <taxon>Eukaryota</taxon>
        <taxon>Metazoa</taxon>
        <taxon>Spiralia</taxon>
        <taxon>Gnathifera</taxon>
        <taxon>Rotifera</taxon>
        <taxon>Eurotatoria</taxon>
        <taxon>Monogononta</taxon>
        <taxon>Pseudotrocha</taxon>
        <taxon>Ploima</taxon>
        <taxon>Brachionidae</taxon>
        <taxon>Brachionus</taxon>
    </lineage>
</organism>
<accession>A0A3M7SU23</accession>
<dbReference type="Proteomes" id="UP000276133">
    <property type="component" value="Unassembled WGS sequence"/>
</dbReference>
<keyword evidence="2" id="KW-1185">Reference proteome</keyword>
<evidence type="ECO:0000313" key="1">
    <source>
        <dbReference type="EMBL" id="RNA39100.1"/>
    </source>
</evidence>
<gene>
    <name evidence="1" type="ORF">BpHYR1_043484</name>
</gene>
<reference evidence="1 2" key="1">
    <citation type="journal article" date="2018" name="Sci. Rep.">
        <title>Genomic signatures of local adaptation to the degree of environmental predictability in rotifers.</title>
        <authorList>
            <person name="Franch-Gras L."/>
            <person name="Hahn C."/>
            <person name="Garcia-Roger E.M."/>
            <person name="Carmona M.J."/>
            <person name="Serra M."/>
            <person name="Gomez A."/>
        </authorList>
    </citation>
    <scope>NUCLEOTIDE SEQUENCE [LARGE SCALE GENOMIC DNA]</scope>
    <source>
        <strain evidence="1">HYR1</strain>
    </source>
</reference>
<proteinExistence type="predicted"/>